<dbReference type="InterPro" id="IPR012349">
    <property type="entry name" value="Split_barrel_FMN-bd"/>
</dbReference>
<organism evidence="1 2">
    <name type="scientific">Saccharothrix syringae</name>
    <name type="common">Nocardiopsis syringae</name>
    <dbReference type="NCBI Taxonomy" id="103733"/>
    <lineage>
        <taxon>Bacteria</taxon>
        <taxon>Bacillati</taxon>
        <taxon>Actinomycetota</taxon>
        <taxon>Actinomycetes</taxon>
        <taxon>Pseudonocardiales</taxon>
        <taxon>Pseudonocardiaceae</taxon>
        <taxon>Saccharothrix</taxon>
    </lineage>
</organism>
<gene>
    <name evidence="1" type="ORF">EKG83_24500</name>
</gene>
<dbReference type="KEGG" id="ssyi:EKG83_24500"/>
<keyword evidence="2" id="KW-1185">Reference proteome</keyword>
<sequence>MTASDVVTSPTPVTEPAWIFSYTATGPSLDWSWADERLSGARNFWLAVPGPDGMPVCRPMWGFWTNGTFWFSTVNRMTEHLQEDGRAILHTESGDEVVIVEGRVERLFGKENLQVIADGYLAKYSHRTVATDEGVFTPQGYGGPGYRLTPKKVLGWEAPRFGTATRWTFPA</sequence>
<proteinExistence type="predicted"/>
<dbReference type="AlphaFoldDB" id="A0A5Q0H1L2"/>
<dbReference type="SUPFAM" id="SSF50475">
    <property type="entry name" value="FMN-binding split barrel"/>
    <property type="match status" value="1"/>
</dbReference>
<dbReference type="OrthoDB" id="157302at2"/>
<evidence type="ECO:0000313" key="1">
    <source>
        <dbReference type="EMBL" id="QFZ20146.1"/>
    </source>
</evidence>
<accession>A0A5Q0H1L2</accession>
<protein>
    <submittedName>
        <fullName evidence="1">Pyridoxamine 5'-phosphate oxidase family protein</fullName>
    </submittedName>
</protein>
<reference evidence="2" key="1">
    <citation type="journal article" date="2021" name="Curr. Microbiol.">
        <title>Complete genome of nocamycin-producing strain Saccharothrix syringae NRRL B-16468 reveals the biosynthetic potential for secondary metabolites.</title>
        <authorList>
            <person name="Mo X."/>
            <person name="Yang S."/>
        </authorList>
    </citation>
    <scope>NUCLEOTIDE SEQUENCE [LARGE SCALE GENOMIC DNA]</scope>
    <source>
        <strain evidence="2">ATCC 51364 / DSM 43886 / JCM 6844 / KCTC 9398 / NBRC 14523 / NRRL B-16468 / INA 2240</strain>
    </source>
</reference>
<evidence type="ECO:0000313" key="2">
    <source>
        <dbReference type="Proteomes" id="UP000325787"/>
    </source>
</evidence>
<dbReference type="RefSeq" id="WP_033432440.1">
    <property type="nucleotide sequence ID" value="NZ_CP034550.1"/>
</dbReference>
<dbReference type="Proteomes" id="UP000325787">
    <property type="component" value="Chromosome"/>
</dbReference>
<name>A0A5Q0H1L2_SACSY</name>
<dbReference type="EMBL" id="CP034550">
    <property type="protein sequence ID" value="QFZ20146.1"/>
    <property type="molecule type" value="Genomic_DNA"/>
</dbReference>
<dbReference type="Gene3D" id="2.30.110.10">
    <property type="entry name" value="Electron Transport, Fmn-binding Protein, Chain A"/>
    <property type="match status" value="1"/>
</dbReference>